<keyword evidence="4" id="KW-1185">Reference proteome</keyword>
<evidence type="ECO:0000313" key="4">
    <source>
        <dbReference type="Proteomes" id="UP000309667"/>
    </source>
</evidence>
<feature type="chain" id="PRO_5045267075" evidence="2">
    <location>
        <begin position="28"/>
        <end position="119"/>
    </location>
</feature>
<dbReference type="Proteomes" id="UP000309667">
    <property type="component" value="Unassembled WGS sequence"/>
</dbReference>
<protein>
    <submittedName>
        <fullName evidence="3">Uncharacterized protein</fullName>
    </submittedName>
</protein>
<accession>A0ABY2R122</accession>
<evidence type="ECO:0000313" key="3">
    <source>
        <dbReference type="EMBL" id="THV17388.1"/>
    </source>
</evidence>
<comment type="caution">
    <text evidence="3">The sequence shown here is derived from an EMBL/GenBank/DDBJ whole genome shotgun (WGS) entry which is preliminary data.</text>
</comment>
<keyword evidence="2" id="KW-0732">Signal</keyword>
<evidence type="ECO:0000256" key="2">
    <source>
        <dbReference type="SAM" id="SignalP"/>
    </source>
</evidence>
<dbReference type="RefSeq" id="WP_136556991.1">
    <property type="nucleotide sequence ID" value="NZ_STGT01000001.1"/>
</dbReference>
<feature type="region of interest" description="Disordered" evidence="1">
    <location>
        <begin position="39"/>
        <end position="59"/>
    </location>
</feature>
<reference evidence="3 4" key="1">
    <citation type="submission" date="2019-04" db="EMBL/GenBank/DDBJ databases">
        <title>Genome sequence of strain 7209-2.</title>
        <authorList>
            <person name="Gao J."/>
            <person name="Sun J."/>
        </authorList>
    </citation>
    <scope>NUCLEOTIDE SEQUENCE [LARGE SCALE GENOMIC DNA]</scope>
    <source>
        <strain evidence="3 4">7209-2</strain>
    </source>
</reference>
<organism evidence="3 4">
    <name type="scientific">Rhizobium rhizophilum</name>
    <dbReference type="NCBI Taxonomy" id="1850373"/>
    <lineage>
        <taxon>Bacteria</taxon>
        <taxon>Pseudomonadati</taxon>
        <taxon>Pseudomonadota</taxon>
        <taxon>Alphaproteobacteria</taxon>
        <taxon>Hyphomicrobiales</taxon>
        <taxon>Rhizobiaceae</taxon>
        <taxon>Rhizobium/Agrobacterium group</taxon>
        <taxon>Rhizobium</taxon>
    </lineage>
</organism>
<proteinExistence type="predicted"/>
<sequence>MPSSVGRKSAIALLMVLSSAFSAPALAAEGVAWGNAGQESFQDLPGVKPQDPANQFGEGYSCETRTVAPRPGFGGRRELRDTLPYTVYRCEKNGIVYQGTQPPRSGRQWYPGVNPRIID</sequence>
<feature type="signal peptide" evidence="2">
    <location>
        <begin position="1"/>
        <end position="27"/>
    </location>
</feature>
<dbReference type="EMBL" id="STGT01000001">
    <property type="protein sequence ID" value="THV17388.1"/>
    <property type="molecule type" value="Genomic_DNA"/>
</dbReference>
<name>A0ABY2R122_9HYPH</name>
<gene>
    <name evidence="3" type="ORF">E9677_05240</name>
</gene>
<evidence type="ECO:0000256" key="1">
    <source>
        <dbReference type="SAM" id="MobiDB-lite"/>
    </source>
</evidence>